<dbReference type="RefSeq" id="WP_219965561.1">
    <property type="nucleotide sequence ID" value="NZ_JAGFNZ010000003.1"/>
</dbReference>
<dbReference type="InterPro" id="IPR024330">
    <property type="entry name" value="DUF3852"/>
</dbReference>
<evidence type="ECO:0000256" key="1">
    <source>
        <dbReference type="SAM" id="Phobius"/>
    </source>
</evidence>
<dbReference type="Pfam" id="PF12963">
    <property type="entry name" value="DUF3852"/>
    <property type="match status" value="1"/>
</dbReference>
<reference evidence="3 4" key="1">
    <citation type="submission" date="2021-03" db="EMBL/GenBank/DDBJ databases">
        <title>Caproiciproducens sp. nov. isolated from feces of cow.</title>
        <authorList>
            <person name="Choi J.-Y."/>
        </authorList>
    </citation>
    <scope>NUCLEOTIDE SEQUENCE [LARGE SCALE GENOMIC DNA]</scope>
    <source>
        <strain evidence="3 4">AGMB10547</strain>
    </source>
</reference>
<comment type="caution">
    <text evidence="3">The sequence shown here is derived from an EMBL/GenBank/DDBJ whole genome shotgun (WGS) entry which is preliminary data.</text>
</comment>
<gene>
    <name evidence="3" type="ORF">J5W02_10130</name>
</gene>
<accession>A0ABS7DPD0</accession>
<feature type="chain" id="PRO_5046072400" evidence="2">
    <location>
        <begin position="28"/>
        <end position="114"/>
    </location>
</feature>
<organism evidence="3 4">
    <name type="scientific">Caproiciproducens faecalis</name>
    <dbReference type="NCBI Taxonomy" id="2820301"/>
    <lineage>
        <taxon>Bacteria</taxon>
        <taxon>Bacillati</taxon>
        <taxon>Bacillota</taxon>
        <taxon>Clostridia</taxon>
        <taxon>Eubacteriales</taxon>
        <taxon>Acutalibacteraceae</taxon>
        <taxon>Caproiciproducens</taxon>
    </lineage>
</organism>
<sequence length="114" mass="12488">MKKYKKTLLLMIVIAILVSVFAIPAYAASANVSDAVNNAFNTYIKPQIKSVVNIAVFGSVDVVLLVFFVIKLATSVVDYRQHGGQIEWKVPAGLFAGLVLSISAPFWMWAIIGW</sequence>
<feature type="transmembrane region" description="Helical" evidence="1">
    <location>
        <begin position="51"/>
        <end position="70"/>
    </location>
</feature>
<evidence type="ECO:0000313" key="3">
    <source>
        <dbReference type="EMBL" id="MBW7573169.1"/>
    </source>
</evidence>
<keyword evidence="4" id="KW-1185">Reference proteome</keyword>
<feature type="signal peptide" evidence="2">
    <location>
        <begin position="1"/>
        <end position="27"/>
    </location>
</feature>
<proteinExistence type="predicted"/>
<keyword evidence="2" id="KW-0732">Signal</keyword>
<keyword evidence="1" id="KW-0812">Transmembrane</keyword>
<name>A0ABS7DPD0_9FIRM</name>
<evidence type="ECO:0000313" key="4">
    <source>
        <dbReference type="Proteomes" id="UP000719942"/>
    </source>
</evidence>
<evidence type="ECO:0000256" key="2">
    <source>
        <dbReference type="SAM" id="SignalP"/>
    </source>
</evidence>
<feature type="transmembrane region" description="Helical" evidence="1">
    <location>
        <begin position="90"/>
        <end position="112"/>
    </location>
</feature>
<keyword evidence="1" id="KW-0472">Membrane</keyword>
<dbReference type="Proteomes" id="UP000719942">
    <property type="component" value="Unassembled WGS sequence"/>
</dbReference>
<protein>
    <submittedName>
        <fullName evidence="3">DUF3852 family protein</fullName>
    </submittedName>
</protein>
<dbReference type="EMBL" id="JAGFNZ010000003">
    <property type="protein sequence ID" value="MBW7573169.1"/>
    <property type="molecule type" value="Genomic_DNA"/>
</dbReference>
<keyword evidence="1" id="KW-1133">Transmembrane helix</keyword>